<keyword evidence="1" id="KW-0472">Membrane</keyword>
<dbReference type="Gramene" id="EME31583">
    <property type="protein sequence ID" value="EME31583"/>
    <property type="gene ID" value="Gasu_12540"/>
</dbReference>
<sequence>MKRHRQCSLRVQCKAFSTLEPLSISSRWLQKSRNLVTLLLIGSFFPSPLVNVGSATTLSSANFSNVDPYGNHLSFLETAQWFQSVAQVEPALLNFDETLALSTDSETFSLYPCLNLGRSTCNDSLISNSNYSSKYANTKEIIVGDKSKGKFPWSAWFKVEDTTAVNKEETKVEKKGRYVFVIVTLLVIACVVPMIQYFSYTRDK</sequence>
<keyword evidence="3" id="KW-1185">Reference proteome</keyword>
<dbReference type="Proteomes" id="UP000030680">
    <property type="component" value="Unassembled WGS sequence"/>
</dbReference>
<dbReference type="GeneID" id="17090218"/>
<organism evidence="2 3">
    <name type="scientific">Galdieria sulphuraria</name>
    <name type="common">Red alga</name>
    <dbReference type="NCBI Taxonomy" id="130081"/>
    <lineage>
        <taxon>Eukaryota</taxon>
        <taxon>Rhodophyta</taxon>
        <taxon>Bangiophyceae</taxon>
        <taxon>Galdieriales</taxon>
        <taxon>Galdieriaceae</taxon>
        <taxon>Galdieria</taxon>
    </lineage>
</organism>
<keyword evidence="1" id="KW-1133">Transmembrane helix</keyword>
<keyword evidence="1" id="KW-0812">Transmembrane</keyword>
<dbReference type="AlphaFoldDB" id="M2Y6C3"/>
<feature type="transmembrane region" description="Helical" evidence="1">
    <location>
        <begin position="178"/>
        <end position="198"/>
    </location>
</feature>
<dbReference type="OrthoDB" id="5645at2759"/>
<name>M2Y6C3_GALSU</name>
<evidence type="ECO:0000256" key="1">
    <source>
        <dbReference type="SAM" id="Phobius"/>
    </source>
</evidence>
<gene>
    <name evidence="2" type="ORF">Gasu_12540</name>
</gene>
<dbReference type="RefSeq" id="XP_005708103.1">
    <property type="nucleotide sequence ID" value="XM_005708046.1"/>
</dbReference>
<evidence type="ECO:0000313" key="2">
    <source>
        <dbReference type="EMBL" id="EME31583.1"/>
    </source>
</evidence>
<dbReference type="KEGG" id="gsl:Gasu_12540"/>
<evidence type="ECO:0000313" key="3">
    <source>
        <dbReference type="Proteomes" id="UP000030680"/>
    </source>
</evidence>
<dbReference type="EMBL" id="KB454491">
    <property type="protein sequence ID" value="EME31583.1"/>
    <property type="molecule type" value="Genomic_DNA"/>
</dbReference>
<accession>M2Y6C3</accession>
<reference evidence="3" key="1">
    <citation type="journal article" date="2013" name="Science">
        <title>Gene transfer from bacteria and archaea facilitated evolution of an extremophilic eukaryote.</title>
        <authorList>
            <person name="Schonknecht G."/>
            <person name="Chen W.H."/>
            <person name="Ternes C.M."/>
            <person name="Barbier G.G."/>
            <person name="Shrestha R.P."/>
            <person name="Stanke M."/>
            <person name="Brautigam A."/>
            <person name="Baker B.J."/>
            <person name="Banfield J.F."/>
            <person name="Garavito R.M."/>
            <person name="Carr K."/>
            <person name="Wilkerson C."/>
            <person name="Rensing S.A."/>
            <person name="Gagneul D."/>
            <person name="Dickenson N.E."/>
            <person name="Oesterhelt C."/>
            <person name="Lercher M.J."/>
            <person name="Weber A.P."/>
        </authorList>
    </citation>
    <scope>NUCLEOTIDE SEQUENCE [LARGE SCALE GENOMIC DNA]</scope>
    <source>
        <strain evidence="3">074W</strain>
    </source>
</reference>
<proteinExistence type="predicted"/>
<protein>
    <submittedName>
        <fullName evidence="2">Uncharacterized protein</fullName>
    </submittedName>
</protein>